<evidence type="ECO:0000313" key="3">
    <source>
        <dbReference type="EMBL" id="AWW38611.1"/>
    </source>
</evidence>
<keyword evidence="4" id="KW-1185">Reference proteome</keyword>
<protein>
    <submittedName>
        <fullName evidence="3">Uncharacterized protein</fullName>
    </submittedName>
</protein>
<reference evidence="3 4" key="1">
    <citation type="journal article" date="2019" name="Int. J. Syst. Evol. Microbiol.">
        <title>Streptomyces cadmiisoli sp. nov., a novel actinomycete isolated from cadmium-contaminated soil.</title>
        <authorList>
            <person name="Li K."/>
            <person name="Tang X."/>
            <person name="Zhao J."/>
            <person name="Guo Y."/>
            <person name="Tang Y."/>
            <person name="Gao J."/>
        </authorList>
    </citation>
    <scope>NUCLEOTIDE SEQUENCE [LARGE SCALE GENOMIC DNA]</scope>
    <source>
        <strain evidence="3 4">ZFG47</strain>
    </source>
</reference>
<keyword evidence="2" id="KW-0472">Membrane</keyword>
<feature type="region of interest" description="Disordered" evidence="1">
    <location>
        <begin position="1"/>
        <end position="20"/>
    </location>
</feature>
<dbReference type="Proteomes" id="UP000249616">
    <property type="component" value="Chromosome"/>
</dbReference>
<keyword evidence="2" id="KW-1133">Transmembrane helix</keyword>
<dbReference type="KEGG" id="scad:DN051_19725"/>
<dbReference type="EMBL" id="CP030073">
    <property type="protein sequence ID" value="AWW38611.1"/>
    <property type="molecule type" value="Genomic_DNA"/>
</dbReference>
<evidence type="ECO:0000313" key="4">
    <source>
        <dbReference type="Proteomes" id="UP000249616"/>
    </source>
</evidence>
<feature type="transmembrane region" description="Helical" evidence="2">
    <location>
        <begin position="422"/>
        <end position="444"/>
    </location>
</feature>
<evidence type="ECO:0000256" key="1">
    <source>
        <dbReference type="SAM" id="MobiDB-lite"/>
    </source>
</evidence>
<accession>A0A2Z4J051</accession>
<gene>
    <name evidence="3" type="ORF">DN051_19725</name>
</gene>
<keyword evidence="2" id="KW-0812">Transmembrane</keyword>
<sequence>MGRRTTGSGGSGASPASVAAPRGRFPAVRVRVALAAAAMGTTAALTAPSATAAGTADGPGYAFDDNVRSVPAATSEAGAALLEPGRTYRSTLPAGAEAHYRLVLDADSNTYVSVTAVPAPDAEVTAVEGIKVTVRDAEGSTCSSDSTTFGAGRSPHPVAAWGAREAGGSRCQDAGTYYVVVERAGTRDSVSGDWDLELAAVEEPDLTGPAATKAPQSWNSATPEPPADEPVGRSGGAGFSTAAAVRQGVWGTDIQPGQTLFYEVPVDWGQQLYATAELGRADEGAGYVVGALDLSLYNPVRGPVEDAGVGYDGKPRSAALDPLPPVAHVNRHSFTRRVAGMRFAGSYYLVVHLSADVAEEFGEGPFGLTLRVAVTGTPQEGPDYAGQPVPEDLFEVAGGAPGGGPGGSGPGGAAGGDTAMTALAVGGIGAGTVILVGLGVWTAAARRRGGLVR</sequence>
<organism evidence="3 4">
    <name type="scientific">Streptomyces cadmiisoli</name>
    <dbReference type="NCBI Taxonomy" id="2184053"/>
    <lineage>
        <taxon>Bacteria</taxon>
        <taxon>Bacillati</taxon>
        <taxon>Actinomycetota</taxon>
        <taxon>Actinomycetes</taxon>
        <taxon>Kitasatosporales</taxon>
        <taxon>Streptomycetaceae</taxon>
        <taxon>Streptomyces</taxon>
        <taxon>Streptomyces aurantiacus group</taxon>
    </lineage>
</organism>
<name>A0A2Z4J051_9ACTN</name>
<dbReference type="AlphaFoldDB" id="A0A2Z4J051"/>
<proteinExistence type="predicted"/>
<feature type="region of interest" description="Disordered" evidence="1">
    <location>
        <begin position="203"/>
        <end position="238"/>
    </location>
</feature>
<evidence type="ECO:0000256" key="2">
    <source>
        <dbReference type="SAM" id="Phobius"/>
    </source>
</evidence>